<evidence type="ECO:0008006" key="4">
    <source>
        <dbReference type="Google" id="ProtNLM"/>
    </source>
</evidence>
<dbReference type="EMBL" id="CP120988">
    <property type="protein sequence ID" value="WLQ57845.1"/>
    <property type="molecule type" value="Genomic_DNA"/>
</dbReference>
<evidence type="ECO:0000313" key="3">
    <source>
        <dbReference type="Proteomes" id="UP001235744"/>
    </source>
</evidence>
<dbReference type="PROSITE" id="PS51257">
    <property type="entry name" value="PROKAR_LIPOPROTEIN"/>
    <property type="match status" value="1"/>
</dbReference>
<accession>A0ABY9IR48</accession>
<organism evidence="2 3">
    <name type="scientific">Streptomyces poriferorum</name>
    <dbReference type="NCBI Taxonomy" id="2798799"/>
    <lineage>
        <taxon>Bacteria</taxon>
        <taxon>Bacillati</taxon>
        <taxon>Actinomycetota</taxon>
        <taxon>Actinomycetes</taxon>
        <taxon>Kitasatosporales</taxon>
        <taxon>Streptomycetaceae</taxon>
        <taxon>Streptomyces</taxon>
    </lineage>
</organism>
<dbReference type="Proteomes" id="UP001235744">
    <property type="component" value="Chromosome"/>
</dbReference>
<gene>
    <name evidence="2" type="ORF">P8A19_21475</name>
</gene>
<name>A0ABY9IR48_9ACTN</name>
<feature type="region of interest" description="Disordered" evidence="1">
    <location>
        <begin position="147"/>
        <end position="167"/>
    </location>
</feature>
<sequence length="223" mass="22922">MSRVNGHRYARGAAAGAALLLLAGCGSGEDGGGAAKALSKAEVSSVLPDAKAMPGWRTQLEPDAQEPVPEYPPTVCLTTDKAKRATACGRITYYGVAAYVRKPDVTSLNYWVLAYPDEKTADAAYDAIAEYYGGDRVGVGAVPVGIGEPGDERESNRAGTGTMGGPATITQLRVGTTVLGISSGNRGKEAVSDQEVKELAAMFAERAQQAQNGEKPSAAVAGG</sequence>
<keyword evidence="3" id="KW-1185">Reference proteome</keyword>
<proteinExistence type="predicted"/>
<evidence type="ECO:0000256" key="1">
    <source>
        <dbReference type="SAM" id="MobiDB-lite"/>
    </source>
</evidence>
<protein>
    <recommendedName>
        <fullName evidence="4">DUF3558 domain-containing protein</fullName>
    </recommendedName>
</protein>
<reference evidence="2 3" key="1">
    <citation type="submission" date="2023-03" db="EMBL/GenBank/DDBJ databases">
        <title>Isolation and description of six Streptomyces strains from soil environments, able to metabolize different microbial glucans.</title>
        <authorList>
            <person name="Widen T."/>
            <person name="Larsbrink J."/>
        </authorList>
    </citation>
    <scope>NUCLEOTIDE SEQUENCE [LARGE SCALE GENOMIC DNA]</scope>
    <source>
        <strain evidence="2 3">Alt2</strain>
    </source>
</reference>
<evidence type="ECO:0000313" key="2">
    <source>
        <dbReference type="EMBL" id="WLQ57845.1"/>
    </source>
</evidence>
<dbReference type="RefSeq" id="WP_306070782.1">
    <property type="nucleotide sequence ID" value="NZ_CP120988.1"/>
</dbReference>